<name>A0A840PU49_URETH</name>
<proteinExistence type="predicted"/>
<keyword evidence="3" id="KW-1185">Reference proteome</keyword>
<keyword evidence="1" id="KW-0732">Signal</keyword>
<feature type="chain" id="PRO_5039022234" description="DUF3889 domain-containing protein" evidence="1">
    <location>
        <begin position="18"/>
        <end position="110"/>
    </location>
</feature>
<evidence type="ECO:0000313" key="2">
    <source>
        <dbReference type="EMBL" id="MBB5148744.1"/>
    </source>
</evidence>
<dbReference type="InterPro" id="IPR024987">
    <property type="entry name" value="DUF3889"/>
</dbReference>
<reference evidence="2 3" key="1">
    <citation type="submission" date="2020-08" db="EMBL/GenBank/DDBJ databases">
        <title>Genomic Encyclopedia of Type Strains, Phase IV (KMG-IV): sequencing the most valuable type-strain genomes for metagenomic binning, comparative biology and taxonomic classification.</title>
        <authorList>
            <person name="Goeker M."/>
        </authorList>
    </citation>
    <scope>NUCLEOTIDE SEQUENCE [LARGE SCALE GENOMIC DNA]</scope>
    <source>
        <strain evidence="2 3">DSM 10633</strain>
    </source>
</reference>
<dbReference type="EMBL" id="JACHGZ010000009">
    <property type="protein sequence ID" value="MBB5148744.1"/>
    <property type="molecule type" value="Genomic_DNA"/>
</dbReference>
<dbReference type="RefSeq" id="WP_016837824.1">
    <property type="nucleotide sequence ID" value="NZ_AP018335.1"/>
</dbReference>
<gene>
    <name evidence="2" type="ORF">HNR36_001130</name>
</gene>
<dbReference type="Proteomes" id="UP000557217">
    <property type="component" value="Unassembled WGS sequence"/>
</dbReference>
<dbReference type="AlphaFoldDB" id="A0A840PU49"/>
<feature type="signal peptide" evidence="1">
    <location>
        <begin position="1"/>
        <end position="17"/>
    </location>
</feature>
<dbReference type="Gene3D" id="3.10.450.390">
    <property type="entry name" value="Protein of unknown function DUF3889"/>
    <property type="match status" value="1"/>
</dbReference>
<accession>A0A840PU49</accession>
<evidence type="ECO:0008006" key="4">
    <source>
        <dbReference type="Google" id="ProtNLM"/>
    </source>
</evidence>
<evidence type="ECO:0000313" key="3">
    <source>
        <dbReference type="Proteomes" id="UP000557217"/>
    </source>
</evidence>
<dbReference type="Pfam" id="PF13028">
    <property type="entry name" value="DUF3889"/>
    <property type="match status" value="1"/>
</dbReference>
<organism evidence="2 3">
    <name type="scientific">Ureibacillus thermosphaericus</name>
    <dbReference type="NCBI Taxonomy" id="51173"/>
    <lineage>
        <taxon>Bacteria</taxon>
        <taxon>Bacillati</taxon>
        <taxon>Bacillota</taxon>
        <taxon>Bacilli</taxon>
        <taxon>Bacillales</taxon>
        <taxon>Caryophanaceae</taxon>
        <taxon>Ureibacillus</taxon>
    </lineage>
</organism>
<sequence>MRIVISLVLIASTIFVANIMSDSPDSNAQQTAPAYAKWGRIAMEKVKEKYAQANIIDYLHIGREIGDQTTTEKFKLWLREGNREFGVYVDIIFDNETEEVIDILYRETDR</sequence>
<comment type="caution">
    <text evidence="2">The sequence shown here is derived from an EMBL/GenBank/DDBJ whole genome shotgun (WGS) entry which is preliminary data.</text>
</comment>
<protein>
    <recommendedName>
        <fullName evidence="4">DUF3889 domain-containing protein</fullName>
    </recommendedName>
</protein>
<evidence type="ECO:0000256" key="1">
    <source>
        <dbReference type="SAM" id="SignalP"/>
    </source>
</evidence>